<evidence type="ECO:0000313" key="1">
    <source>
        <dbReference type="EMBL" id="MFL2028652.1"/>
    </source>
</evidence>
<sequence length="89" mass="10230">MTSLRIDSPATFCDRAVINNKTEVVDRKILVDNVKFEKWTKKEQSVGTSSGLIAHVDFNTEFFPNLHRRDGAYREIEQAPNLLQLCHPQ</sequence>
<name>A0ABW8U9U2_9LACO</name>
<keyword evidence="2" id="KW-1185">Reference proteome</keyword>
<dbReference type="Proteomes" id="UP001625389">
    <property type="component" value="Unassembled WGS sequence"/>
</dbReference>
<gene>
    <name evidence="1" type="ORF">ACEN34_03375</name>
</gene>
<dbReference type="EMBL" id="JBGQPK010000008">
    <property type="protein sequence ID" value="MFL2028652.1"/>
    <property type="molecule type" value="Genomic_DNA"/>
</dbReference>
<protein>
    <submittedName>
        <fullName evidence="1">Uncharacterized protein</fullName>
    </submittedName>
</protein>
<evidence type="ECO:0000313" key="2">
    <source>
        <dbReference type="Proteomes" id="UP001625389"/>
    </source>
</evidence>
<organism evidence="1 2">
    <name type="scientific">Loigolactobacillus zhaoyuanensis</name>
    <dbReference type="NCBI Taxonomy" id="2486017"/>
    <lineage>
        <taxon>Bacteria</taxon>
        <taxon>Bacillati</taxon>
        <taxon>Bacillota</taxon>
        <taxon>Bacilli</taxon>
        <taxon>Lactobacillales</taxon>
        <taxon>Lactobacillaceae</taxon>
        <taxon>Loigolactobacillus</taxon>
    </lineage>
</organism>
<accession>A0ABW8U9U2</accession>
<reference evidence="1 2" key="1">
    <citation type="submission" date="2024-08" db="EMBL/GenBank/DDBJ databases">
        <authorList>
            <person name="Arias E."/>
        </authorList>
    </citation>
    <scope>NUCLEOTIDE SEQUENCE [LARGE SCALE GENOMIC DNA]</scope>
    <source>
        <strain evidence="1 2">FAM 25317</strain>
    </source>
</reference>
<dbReference type="RefSeq" id="WP_386794898.1">
    <property type="nucleotide sequence ID" value="NZ_JBHTNI010000155.1"/>
</dbReference>
<comment type="caution">
    <text evidence="1">The sequence shown here is derived from an EMBL/GenBank/DDBJ whole genome shotgun (WGS) entry which is preliminary data.</text>
</comment>
<proteinExistence type="predicted"/>